<feature type="region of interest" description="Disordered" evidence="1">
    <location>
        <begin position="98"/>
        <end position="160"/>
    </location>
</feature>
<evidence type="ECO:0000313" key="4">
    <source>
        <dbReference type="EMBL" id="KLT38742.1"/>
    </source>
</evidence>
<evidence type="ECO:0000256" key="1">
    <source>
        <dbReference type="SAM" id="MobiDB-lite"/>
    </source>
</evidence>
<feature type="chain" id="PRO_5005245245" description="Mid2 domain-containing protein" evidence="3">
    <location>
        <begin position="20"/>
        <end position="160"/>
    </location>
</feature>
<evidence type="ECO:0000256" key="3">
    <source>
        <dbReference type="SAM" id="SignalP"/>
    </source>
</evidence>
<dbReference type="EMBL" id="KQ087286">
    <property type="protein sequence ID" value="KLT38742.1"/>
    <property type="molecule type" value="Genomic_DNA"/>
</dbReference>
<evidence type="ECO:0000313" key="5">
    <source>
        <dbReference type="Proteomes" id="UP000053611"/>
    </source>
</evidence>
<feature type="compositionally biased region" description="Polar residues" evidence="1">
    <location>
        <begin position="151"/>
        <end position="160"/>
    </location>
</feature>
<keyword evidence="3" id="KW-0732">Signal</keyword>
<name>A0A0J0XCG1_9TREE</name>
<organism evidence="4 5">
    <name type="scientific">Cutaneotrichosporon oleaginosum</name>
    <dbReference type="NCBI Taxonomy" id="879819"/>
    <lineage>
        <taxon>Eukaryota</taxon>
        <taxon>Fungi</taxon>
        <taxon>Dikarya</taxon>
        <taxon>Basidiomycota</taxon>
        <taxon>Agaricomycotina</taxon>
        <taxon>Tremellomycetes</taxon>
        <taxon>Trichosporonales</taxon>
        <taxon>Trichosporonaceae</taxon>
        <taxon>Cutaneotrichosporon</taxon>
    </lineage>
</organism>
<feature type="transmembrane region" description="Helical" evidence="2">
    <location>
        <begin position="61"/>
        <end position="83"/>
    </location>
</feature>
<reference evidence="4 5" key="1">
    <citation type="submission" date="2015-03" db="EMBL/GenBank/DDBJ databases">
        <title>Genomics and transcriptomics of the oil-accumulating basidiomycete yeast T. oleaginosus allow insights into substrate utilization and the diverse evolutionary trajectories of mating systems in fungi.</title>
        <authorList>
            <consortium name="DOE Joint Genome Institute"/>
            <person name="Kourist R."/>
            <person name="Kracht O."/>
            <person name="Bracharz F."/>
            <person name="Lipzen A."/>
            <person name="Nolan M."/>
            <person name="Ohm R."/>
            <person name="Grigoriev I."/>
            <person name="Sun S."/>
            <person name="Heitman J."/>
            <person name="Bruck T."/>
            <person name="Nowrousian M."/>
        </authorList>
    </citation>
    <scope>NUCLEOTIDE SEQUENCE [LARGE SCALE GENOMIC DNA]</scope>
    <source>
        <strain evidence="4 5">IBC0246</strain>
    </source>
</reference>
<keyword evidence="2" id="KW-0812">Transmembrane</keyword>
<keyword evidence="5" id="KW-1185">Reference proteome</keyword>
<keyword evidence="2" id="KW-1133">Transmembrane helix</keyword>
<dbReference type="Proteomes" id="UP000053611">
    <property type="component" value="Unassembled WGS sequence"/>
</dbReference>
<dbReference type="AlphaFoldDB" id="A0A0J0XCG1"/>
<protein>
    <recommendedName>
        <fullName evidence="6">Mid2 domain-containing protein</fullName>
    </recommendedName>
</protein>
<evidence type="ECO:0008006" key="6">
    <source>
        <dbReference type="Google" id="ProtNLM"/>
    </source>
</evidence>
<keyword evidence="2" id="KW-0472">Membrane</keyword>
<evidence type="ECO:0000256" key="2">
    <source>
        <dbReference type="SAM" id="Phobius"/>
    </source>
</evidence>
<feature type="signal peptide" evidence="3">
    <location>
        <begin position="1"/>
        <end position="19"/>
    </location>
</feature>
<feature type="compositionally biased region" description="Pro residues" evidence="1">
    <location>
        <begin position="102"/>
        <end position="124"/>
    </location>
</feature>
<gene>
    <name evidence="4" type="ORF">CC85DRAFT_315422</name>
</gene>
<sequence>MRLLLLAALAAAQSDTASPLTTRLTPVSLTPVAGPTRPLTVTVTLPPATSSTESPSEPADLIGGILGAVLAIHLAAAAAWFYLYQRRKARLAKGGDIELLPAPAPAPAQPDEIPPPAHPAPAVPPTLGKRDSQSSSSTLVQARVGKWSRGGRSNASGKGM</sequence>
<accession>A0A0J0XCG1</accession>
<proteinExistence type="predicted"/>